<organism evidence="3 4">
    <name type="scientific">Geodia barretti</name>
    <name type="common">Barrett's horny sponge</name>
    <dbReference type="NCBI Taxonomy" id="519541"/>
    <lineage>
        <taxon>Eukaryota</taxon>
        <taxon>Metazoa</taxon>
        <taxon>Porifera</taxon>
        <taxon>Demospongiae</taxon>
        <taxon>Heteroscleromorpha</taxon>
        <taxon>Tetractinellida</taxon>
        <taxon>Astrophorina</taxon>
        <taxon>Geodiidae</taxon>
        <taxon>Geodia</taxon>
    </lineage>
</organism>
<gene>
    <name evidence="3" type="ORF">GBAR_LOCUS3874</name>
</gene>
<accession>A0AA35W7J0</accession>
<dbReference type="SMART" id="SM00479">
    <property type="entry name" value="EXOIII"/>
    <property type="match status" value="1"/>
</dbReference>
<name>A0AA35W7J0_GEOBA</name>
<dbReference type="InterPro" id="IPR012337">
    <property type="entry name" value="RNaseH-like_sf"/>
</dbReference>
<dbReference type="AlphaFoldDB" id="A0AA35W7J0"/>
<feature type="compositionally biased region" description="Polar residues" evidence="1">
    <location>
        <begin position="224"/>
        <end position="235"/>
    </location>
</feature>
<dbReference type="Gene3D" id="3.30.420.10">
    <property type="entry name" value="Ribonuclease H-like superfamily/Ribonuclease H"/>
    <property type="match status" value="1"/>
</dbReference>
<feature type="region of interest" description="Disordered" evidence="1">
    <location>
        <begin position="211"/>
        <end position="250"/>
    </location>
</feature>
<dbReference type="InterPro" id="IPR036397">
    <property type="entry name" value="RNaseH_sf"/>
</dbReference>
<dbReference type="EMBL" id="CASHTH010000556">
    <property type="protein sequence ID" value="CAI8004303.1"/>
    <property type="molecule type" value="Genomic_DNA"/>
</dbReference>
<dbReference type="InterPro" id="IPR013520">
    <property type="entry name" value="Ribonucl_H"/>
</dbReference>
<dbReference type="GO" id="GO:0005829">
    <property type="term" value="C:cytosol"/>
    <property type="evidence" value="ECO:0007669"/>
    <property type="project" value="TreeGrafter"/>
</dbReference>
<dbReference type="GO" id="GO:0008408">
    <property type="term" value="F:3'-5' exonuclease activity"/>
    <property type="evidence" value="ECO:0007669"/>
    <property type="project" value="TreeGrafter"/>
</dbReference>
<dbReference type="Pfam" id="PF00929">
    <property type="entry name" value="RNase_T"/>
    <property type="match status" value="1"/>
</dbReference>
<evidence type="ECO:0000313" key="4">
    <source>
        <dbReference type="Proteomes" id="UP001174909"/>
    </source>
</evidence>
<dbReference type="SUPFAM" id="SSF53098">
    <property type="entry name" value="Ribonuclease H-like"/>
    <property type="match status" value="1"/>
</dbReference>
<keyword evidence="3" id="KW-0378">Hydrolase</keyword>
<evidence type="ECO:0000256" key="1">
    <source>
        <dbReference type="SAM" id="MobiDB-lite"/>
    </source>
</evidence>
<proteinExistence type="predicted"/>
<keyword evidence="3" id="KW-0269">Exonuclease</keyword>
<sequence length="250" mass="27317">MATDFIAIDLETANSDVRSICQVGLVCFRQGAPHREWMSYVNPRDHFDPMNVSIHGITEAKVRSSPDFPRVAGHLREMLDGEIVISHTHFDRVALGKALEGHGIPGPDCHWLDSAMIARRAWRGLRGEGGYGLANLCGILGYSYQHHDALADAKAAGAVVLAAIEQTDVGLDQWLKQVKLPVSEGPQVSIRANPAFLNGWEAATVVKAAVPAGRHDDDERPRANGSQVRSGSQKSGFWERLARRRRSGAK</sequence>
<feature type="domain" description="Exonuclease" evidence="2">
    <location>
        <begin position="4"/>
        <end position="169"/>
    </location>
</feature>
<comment type="caution">
    <text evidence="3">The sequence shown here is derived from an EMBL/GenBank/DDBJ whole genome shotgun (WGS) entry which is preliminary data.</text>
</comment>
<dbReference type="Proteomes" id="UP001174909">
    <property type="component" value="Unassembled WGS sequence"/>
</dbReference>
<protein>
    <submittedName>
        <fullName evidence="3">3'-5' exonuclease DinG</fullName>
    </submittedName>
</protein>
<reference evidence="3" key="1">
    <citation type="submission" date="2023-03" db="EMBL/GenBank/DDBJ databases">
        <authorList>
            <person name="Steffen K."/>
            <person name="Cardenas P."/>
        </authorList>
    </citation>
    <scope>NUCLEOTIDE SEQUENCE</scope>
</reference>
<evidence type="ECO:0000313" key="3">
    <source>
        <dbReference type="EMBL" id="CAI8004303.1"/>
    </source>
</evidence>
<keyword evidence="3" id="KW-0540">Nuclease</keyword>
<feature type="compositionally biased region" description="Basic and acidic residues" evidence="1">
    <location>
        <begin position="213"/>
        <end position="222"/>
    </location>
</feature>
<dbReference type="PANTHER" id="PTHR30231">
    <property type="entry name" value="DNA POLYMERASE III SUBUNIT EPSILON"/>
    <property type="match status" value="1"/>
</dbReference>
<keyword evidence="4" id="KW-1185">Reference proteome</keyword>
<dbReference type="GO" id="GO:0003676">
    <property type="term" value="F:nucleic acid binding"/>
    <property type="evidence" value="ECO:0007669"/>
    <property type="project" value="InterPro"/>
</dbReference>
<dbReference type="PANTHER" id="PTHR30231:SF42">
    <property type="entry name" value="EXONUCLEASE"/>
    <property type="match status" value="1"/>
</dbReference>
<evidence type="ECO:0000259" key="2">
    <source>
        <dbReference type="SMART" id="SM00479"/>
    </source>
</evidence>